<sequence>MSPERSSAPSPRVTPGRQKDYIN</sequence>
<name>A6I6B2_RAT</name>
<organism evidence="2 3">
    <name type="scientific">Rattus norvegicus</name>
    <name type="common">Rat</name>
    <dbReference type="NCBI Taxonomy" id="10116"/>
    <lineage>
        <taxon>Eukaryota</taxon>
        <taxon>Metazoa</taxon>
        <taxon>Chordata</taxon>
        <taxon>Craniata</taxon>
        <taxon>Vertebrata</taxon>
        <taxon>Euteleostomi</taxon>
        <taxon>Mammalia</taxon>
        <taxon>Eutheria</taxon>
        <taxon>Euarchontoglires</taxon>
        <taxon>Glires</taxon>
        <taxon>Rodentia</taxon>
        <taxon>Myomorpha</taxon>
        <taxon>Muroidea</taxon>
        <taxon>Muridae</taxon>
        <taxon>Murinae</taxon>
        <taxon>Rattus</taxon>
    </lineage>
</organism>
<proteinExistence type="predicted"/>
<evidence type="ECO:0000313" key="3">
    <source>
        <dbReference type="Proteomes" id="UP000234681"/>
    </source>
</evidence>
<dbReference type="EMBL" id="CH473956">
    <property type="protein sequence ID" value="EDM18468.1"/>
    <property type="molecule type" value="Genomic_DNA"/>
</dbReference>
<evidence type="ECO:0000313" key="2">
    <source>
        <dbReference type="EMBL" id="EDM18468.1"/>
    </source>
</evidence>
<protein>
    <submittedName>
        <fullName evidence="2">RCG39927</fullName>
    </submittedName>
</protein>
<gene>
    <name evidence="2" type="ORF">rCG_39927</name>
</gene>
<evidence type="ECO:0000256" key="1">
    <source>
        <dbReference type="SAM" id="MobiDB-lite"/>
    </source>
</evidence>
<reference evidence="2 3" key="1">
    <citation type="submission" date="2005-09" db="EMBL/GenBank/DDBJ databases">
        <authorList>
            <person name="Mural R.J."/>
            <person name="Li P.W."/>
            <person name="Adams M.D."/>
            <person name="Amanatides P.G."/>
            <person name="Baden-Tillson H."/>
            <person name="Barnstead M."/>
            <person name="Chin S.H."/>
            <person name="Dew I."/>
            <person name="Evans C.A."/>
            <person name="Ferriera S."/>
            <person name="Flanigan M."/>
            <person name="Fosler C."/>
            <person name="Glodek A."/>
            <person name="Gu Z."/>
            <person name="Holt R.A."/>
            <person name="Jennings D."/>
            <person name="Kraft C.L."/>
            <person name="Lu F."/>
            <person name="Nguyen T."/>
            <person name="Nusskern D.R."/>
            <person name="Pfannkoch C.M."/>
            <person name="Sitter C."/>
            <person name="Sutton G.G."/>
            <person name="Venter J.C."/>
            <person name="Wang Z."/>
            <person name="Woodage T."/>
            <person name="Zheng X.H."/>
            <person name="Zhong F."/>
        </authorList>
    </citation>
    <scope>NUCLEOTIDE SEQUENCE [LARGE SCALE GENOMIC DNA]</scope>
    <source>
        <strain>BN</strain>
        <strain evidence="3">Sprague-Dawley</strain>
    </source>
</reference>
<dbReference type="Proteomes" id="UP000234681">
    <property type="component" value="Chromosome 1"/>
</dbReference>
<accession>A6I6B2</accession>
<feature type="region of interest" description="Disordered" evidence="1">
    <location>
        <begin position="1"/>
        <end position="23"/>
    </location>
</feature>
<dbReference type="AlphaFoldDB" id="A6I6B2"/>